<organism evidence="2 3">
    <name type="scientific">Brucella intermedia M86</name>
    <dbReference type="NCBI Taxonomy" id="1234597"/>
    <lineage>
        <taxon>Bacteria</taxon>
        <taxon>Pseudomonadati</taxon>
        <taxon>Pseudomonadota</taxon>
        <taxon>Alphaproteobacteria</taxon>
        <taxon>Hyphomicrobiales</taxon>
        <taxon>Brucellaceae</taxon>
        <taxon>Brucella/Ochrobactrum group</taxon>
        <taxon>Brucella</taxon>
    </lineage>
</organism>
<dbReference type="EMBL" id="AOGE01000073">
    <property type="protein sequence ID" value="ELT46822.1"/>
    <property type="molecule type" value="Genomic_DNA"/>
</dbReference>
<sequence>MTDTTVNEPAKPTHVQIDPMAAASEAMALNDYYKNRCLLLANEIAGMRVQMSILEAQNEAFRTELEQRNKDLEAAQKTKRSA</sequence>
<evidence type="ECO:0000313" key="3">
    <source>
        <dbReference type="Proteomes" id="UP000011971"/>
    </source>
</evidence>
<evidence type="ECO:0000256" key="1">
    <source>
        <dbReference type="SAM" id="Coils"/>
    </source>
</evidence>
<feature type="coiled-coil region" evidence="1">
    <location>
        <begin position="51"/>
        <end position="82"/>
    </location>
</feature>
<name>M5JKD2_9HYPH</name>
<dbReference type="RefSeq" id="WP_006472999.1">
    <property type="nucleotide sequence ID" value="NZ_AOGE01000073.1"/>
</dbReference>
<keyword evidence="1" id="KW-0175">Coiled coil</keyword>
<gene>
    <name evidence="2" type="ORF">D584_22586</name>
</gene>
<dbReference type="PATRIC" id="fig|1234597.4.peg.4652"/>
<dbReference type="AlphaFoldDB" id="M5JKD2"/>
<proteinExistence type="predicted"/>
<reference evidence="2 3" key="1">
    <citation type="journal article" date="2013" name="Gut Pathog.">
        <title>Draft genome of Ochrobactrum intermedium strain M86 isolated from non-ulcer dyspeptic individual from India.</title>
        <authorList>
            <person name="Kulkarni G."/>
            <person name="Dhotre D."/>
            <person name="Dharne M."/>
            <person name="Shetty S."/>
            <person name="Chowdhury S."/>
            <person name="Misra V."/>
            <person name="Misra S."/>
            <person name="Patole M."/>
            <person name="Shouche Y."/>
        </authorList>
    </citation>
    <scope>NUCLEOTIDE SEQUENCE [LARGE SCALE GENOMIC DNA]</scope>
    <source>
        <strain evidence="2 3">M86</strain>
    </source>
</reference>
<dbReference type="Proteomes" id="UP000011971">
    <property type="component" value="Unassembled WGS sequence"/>
</dbReference>
<protein>
    <submittedName>
        <fullName evidence="2">Uncharacterized protein</fullName>
    </submittedName>
</protein>
<dbReference type="OrthoDB" id="9929028at2"/>
<comment type="caution">
    <text evidence="2">The sequence shown here is derived from an EMBL/GenBank/DDBJ whole genome shotgun (WGS) entry which is preliminary data.</text>
</comment>
<accession>M5JKD2</accession>
<evidence type="ECO:0000313" key="2">
    <source>
        <dbReference type="EMBL" id="ELT46822.1"/>
    </source>
</evidence>